<evidence type="ECO:0000259" key="1">
    <source>
        <dbReference type="Pfam" id="PF13480"/>
    </source>
</evidence>
<organism evidence="2 3">
    <name type="scientific">Clostridium rhizosphaerae</name>
    <dbReference type="NCBI Taxonomy" id="2803861"/>
    <lineage>
        <taxon>Bacteria</taxon>
        <taxon>Bacillati</taxon>
        <taxon>Bacillota</taxon>
        <taxon>Clostridia</taxon>
        <taxon>Eubacteriales</taxon>
        <taxon>Clostridiaceae</taxon>
        <taxon>Clostridium</taxon>
    </lineage>
</organism>
<dbReference type="InterPro" id="IPR016181">
    <property type="entry name" value="Acyl_CoA_acyltransferase"/>
</dbReference>
<evidence type="ECO:0000313" key="3">
    <source>
        <dbReference type="Proteomes" id="UP000632377"/>
    </source>
</evidence>
<dbReference type="PANTHER" id="PTHR36174:SF1">
    <property type="entry name" value="LIPID II:GLYCINE GLYCYLTRANSFERASE"/>
    <property type="match status" value="1"/>
</dbReference>
<dbReference type="InterPro" id="IPR050644">
    <property type="entry name" value="PG_Glycine_Bridge_Synth"/>
</dbReference>
<gene>
    <name evidence="2" type="ORF">JK636_04390</name>
</gene>
<name>A0ABS1T6L7_9CLOT</name>
<reference evidence="2 3" key="1">
    <citation type="submission" date="2021-01" db="EMBL/GenBank/DDBJ databases">
        <title>Genome public.</title>
        <authorList>
            <person name="Liu C."/>
            <person name="Sun Q."/>
        </authorList>
    </citation>
    <scope>NUCLEOTIDE SEQUENCE [LARGE SCALE GENOMIC DNA]</scope>
    <source>
        <strain evidence="2 3">YIM B02515</strain>
    </source>
</reference>
<evidence type="ECO:0000313" key="2">
    <source>
        <dbReference type="EMBL" id="MBL4934994.1"/>
    </source>
</evidence>
<keyword evidence="3" id="KW-1185">Reference proteome</keyword>
<feature type="domain" description="BioF2-like acetyltransferase" evidence="1">
    <location>
        <begin position="153"/>
        <end position="290"/>
    </location>
</feature>
<dbReference type="Pfam" id="PF13480">
    <property type="entry name" value="Acetyltransf_6"/>
    <property type="match status" value="1"/>
</dbReference>
<proteinExistence type="predicted"/>
<dbReference type="SUPFAM" id="SSF55729">
    <property type="entry name" value="Acyl-CoA N-acyltransferases (Nat)"/>
    <property type="match status" value="1"/>
</dbReference>
<sequence length="343" mass="40883">MYCFEIVNIDKLHIVEFNGFPNKNLFTTIEWINFVKETQNAVPIIIRITDDQELIGYFSGLIVKKFGVKILGSPFNGWTTGYMGFDVIEGYDKINLIEPIAKFLFKTTKCLFIQISDLYIEETKLKNTKYKYIMNKSIELNIDRTDEELFRGFKATCRALIRQFERRGASIEIAEPDEQFAAEYYEQLQEVFAKQKLVPTYDISRVLGLIKNLNSDQLLCLRVRNPEWKCIATSIFVGYNQRFYFWGGASFRAFQSYRPNEYMLWYAMRYFREKDYRYFDMYGERDYKYKFRPNRIAYPCIMIARFKILLNLRDLAKRLFWVLLRIRGLKKGLSNIISCKDDV</sequence>
<comment type="caution">
    <text evidence="2">The sequence shown here is derived from an EMBL/GenBank/DDBJ whole genome shotgun (WGS) entry which is preliminary data.</text>
</comment>
<accession>A0ABS1T6L7</accession>
<dbReference type="EMBL" id="JAESWC010000002">
    <property type="protein sequence ID" value="MBL4934994.1"/>
    <property type="molecule type" value="Genomic_DNA"/>
</dbReference>
<dbReference type="Gene3D" id="3.40.630.30">
    <property type="match status" value="1"/>
</dbReference>
<dbReference type="Proteomes" id="UP000632377">
    <property type="component" value="Unassembled WGS sequence"/>
</dbReference>
<dbReference type="RefSeq" id="WP_202747621.1">
    <property type="nucleotide sequence ID" value="NZ_JAESWC010000002.1"/>
</dbReference>
<dbReference type="PANTHER" id="PTHR36174">
    <property type="entry name" value="LIPID II:GLYCINE GLYCYLTRANSFERASE"/>
    <property type="match status" value="1"/>
</dbReference>
<dbReference type="InterPro" id="IPR038740">
    <property type="entry name" value="BioF2-like_GNAT_dom"/>
</dbReference>
<protein>
    <submittedName>
        <fullName evidence="2">GNAT family N-acetyltransferase</fullName>
    </submittedName>
</protein>